<dbReference type="InterPro" id="IPR036291">
    <property type="entry name" value="NAD(P)-bd_dom_sf"/>
</dbReference>
<dbReference type="SUPFAM" id="SSF51735">
    <property type="entry name" value="NAD(P)-binding Rossmann-fold domains"/>
    <property type="match status" value="1"/>
</dbReference>
<evidence type="ECO:0000259" key="3">
    <source>
        <dbReference type="Pfam" id="PF22725"/>
    </source>
</evidence>
<dbReference type="Pfam" id="PF01408">
    <property type="entry name" value="GFO_IDH_MocA"/>
    <property type="match status" value="1"/>
</dbReference>
<dbReference type="PANTHER" id="PTHR43818">
    <property type="entry name" value="BCDNA.GH03377"/>
    <property type="match status" value="1"/>
</dbReference>
<proteinExistence type="predicted"/>
<dbReference type="InterPro" id="IPR000683">
    <property type="entry name" value="Gfo/Idh/MocA-like_OxRdtase_N"/>
</dbReference>
<dbReference type="Pfam" id="PF22725">
    <property type="entry name" value="GFO_IDH_MocA_C3"/>
    <property type="match status" value="1"/>
</dbReference>
<dbReference type="SUPFAM" id="SSF55347">
    <property type="entry name" value="Glyceraldehyde-3-phosphate dehydrogenase-like, C-terminal domain"/>
    <property type="match status" value="1"/>
</dbReference>
<accession>A0ABY5VBY4</accession>
<sequence>MERIGVGIIGCGNVSDIYIKNLTTMFPQADLAACASRHMKRALSAGKRYGIVACSVDELLRNPEIRLVLNLTTPDAHYEITRRALLAGKHVYSEKPICLETMQARELQSLAEKQGVRLGCAPDTVLGGAVQTSRHLLDSGIIGRPLSAHVFFGWHGPEHEHPNPEFLYQYGAGPVFDYGPYYFTALITLLGPARTVTAMACKGFEKRTCTCPGPHINESFEVGTPTHVTGVVEFMSGVLVTVTISFDIWGHGHPFIEIYGTEGTLRAPDPDGFGGGIEVLKAGEDDFKKIPIDFAYTGNCRGLGLAEMIQSIVQNRPHRAADTVAVHVLEIMHAFLDSSTQKRTVALTTTCERPVPLERRGL</sequence>
<evidence type="ECO:0000313" key="4">
    <source>
        <dbReference type="EMBL" id="UWP57930.1"/>
    </source>
</evidence>
<evidence type="ECO:0000256" key="1">
    <source>
        <dbReference type="ARBA" id="ARBA00023002"/>
    </source>
</evidence>
<dbReference type="Gene3D" id="3.30.360.10">
    <property type="entry name" value="Dihydrodipicolinate Reductase, domain 2"/>
    <property type="match status" value="1"/>
</dbReference>
<name>A0ABY5VBY4_9FIRM</name>
<evidence type="ECO:0000259" key="2">
    <source>
        <dbReference type="Pfam" id="PF01408"/>
    </source>
</evidence>
<dbReference type="EMBL" id="CP102290">
    <property type="protein sequence ID" value="UWP57930.1"/>
    <property type="molecule type" value="Genomic_DNA"/>
</dbReference>
<organism evidence="4 5">
    <name type="scientific">Ruminococcus gauvreauii</name>
    <dbReference type="NCBI Taxonomy" id="438033"/>
    <lineage>
        <taxon>Bacteria</taxon>
        <taxon>Bacillati</taxon>
        <taxon>Bacillota</taxon>
        <taxon>Clostridia</taxon>
        <taxon>Eubacteriales</taxon>
        <taxon>Oscillospiraceae</taxon>
        <taxon>Ruminococcus</taxon>
    </lineage>
</organism>
<dbReference type="RefSeq" id="WP_028528431.1">
    <property type="nucleotide sequence ID" value="NZ_CABLBR010000011.1"/>
</dbReference>
<dbReference type="Proteomes" id="UP001060164">
    <property type="component" value="Chromosome"/>
</dbReference>
<dbReference type="PANTHER" id="PTHR43818:SF11">
    <property type="entry name" value="BCDNA.GH03377"/>
    <property type="match status" value="1"/>
</dbReference>
<gene>
    <name evidence="4" type="ORF">NQ502_11015</name>
</gene>
<feature type="domain" description="GFO/IDH/MocA-like oxidoreductase" evidence="3">
    <location>
        <begin position="130"/>
        <end position="266"/>
    </location>
</feature>
<keyword evidence="5" id="KW-1185">Reference proteome</keyword>
<feature type="domain" description="Gfo/Idh/MocA-like oxidoreductase N-terminal" evidence="2">
    <location>
        <begin position="4"/>
        <end position="119"/>
    </location>
</feature>
<dbReference type="InterPro" id="IPR055170">
    <property type="entry name" value="GFO_IDH_MocA-like_dom"/>
</dbReference>
<protein>
    <submittedName>
        <fullName evidence="4">Gfo/Idh/MocA family oxidoreductase</fullName>
    </submittedName>
</protein>
<reference evidence="4" key="1">
    <citation type="journal article" date="2022" name="Cell">
        <title>Design, construction, and in vivo augmentation of a complex gut microbiome.</title>
        <authorList>
            <person name="Cheng A.G."/>
            <person name="Ho P.Y."/>
            <person name="Aranda-Diaz A."/>
            <person name="Jain S."/>
            <person name="Yu F.B."/>
            <person name="Meng X."/>
            <person name="Wang M."/>
            <person name="Iakiviak M."/>
            <person name="Nagashima K."/>
            <person name="Zhao A."/>
            <person name="Murugkar P."/>
            <person name="Patil A."/>
            <person name="Atabakhsh K."/>
            <person name="Weakley A."/>
            <person name="Yan J."/>
            <person name="Brumbaugh A.R."/>
            <person name="Higginbottom S."/>
            <person name="Dimas A."/>
            <person name="Shiver A.L."/>
            <person name="Deutschbauer A."/>
            <person name="Neff N."/>
            <person name="Sonnenburg J.L."/>
            <person name="Huang K.C."/>
            <person name="Fischbach M.A."/>
        </authorList>
    </citation>
    <scope>NUCLEOTIDE SEQUENCE</scope>
    <source>
        <strain evidence="4">DSM 19829</strain>
    </source>
</reference>
<evidence type="ECO:0000313" key="5">
    <source>
        <dbReference type="Proteomes" id="UP001060164"/>
    </source>
</evidence>
<dbReference type="Gene3D" id="3.40.50.720">
    <property type="entry name" value="NAD(P)-binding Rossmann-like Domain"/>
    <property type="match status" value="1"/>
</dbReference>
<dbReference type="InterPro" id="IPR050463">
    <property type="entry name" value="Gfo/Idh/MocA_oxidrdct_glycsds"/>
</dbReference>
<keyword evidence="1" id="KW-0560">Oxidoreductase</keyword>